<organism evidence="2 3">
    <name type="scientific">Agromyces ramosus</name>
    <dbReference type="NCBI Taxonomy" id="33879"/>
    <lineage>
        <taxon>Bacteria</taxon>
        <taxon>Bacillati</taxon>
        <taxon>Actinomycetota</taxon>
        <taxon>Actinomycetes</taxon>
        <taxon>Micrococcales</taxon>
        <taxon>Microbacteriaceae</taxon>
        <taxon>Agromyces</taxon>
    </lineage>
</organism>
<accession>A0A4Q7MAM9</accession>
<comment type="caution">
    <text evidence="2">The sequence shown here is derived from an EMBL/GenBank/DDBJ whole genome shotgun (WGS) entry which is preliminary data.</text>
</comment>
<keyword evidence="1" id="KW-1133">Transmembrane helix</keyword>
<dbReference type="AlphaFoldDB" id="A0A4Q7MAM9"/>
<dbReference type="RefSeq" id="WP_130353970.1">
    <property type="nucleotide sequence ID" value="NZ_SGWY01000003.1"/>
</dbReference>
<keyword evidence="1" id="KW-0472">Membrane</keyword>
<keyword evidence="1" id="KW-0812">Transmembrane</keyword>
<dbReference type="Proteomes" id="UP000293289">
    <property type="component" value="Unassembled WGS sequence"/>
</dbReference>
<gene>
    <name evidence="2" type="ORF">EV187_3169</name>
</gene>
<dbReference type="EMBL" id="SGWY01000003">
    <property type="protein sequence ID" value="RZS64781.1"/>
    <property type="molecule type" value="Genomic_DNA"/>
</dbReference>
<feature type="transmembrane region" description="Helical" evidence="1">
    <location>
        <begin position="79"/>
        <end position="100"/>
    </location>
</feature>
<feature type="transmembrane region" description="Helical" evidence="1">
    <location>
        <begin position="158"/>
        <end position="177"/>
    </location>
</feature>
<feature type="transmembrane region" description="Helical" evidence="1">
    <location>
        <begin position="129"/>
        <end position="151"/>
    </location>
</feature>
<sequence>MTIVAAIILLASAAALIVGASLPQLYPIWMAREVDTIGIVHDNLRVWQVDTAFFLVSAVGAAVGACLLFGGVGGEGTALALTSLILLGIGTTLWCVNLAFRFSTTAAVARDLGGATPQWYPYLVRLSVALWHVAAIFLGLVLIGLGVLILVFDLLDAWSGWVTLGVAAVHWGILAATRDAPPLFFYLTPAAWGIAALT</sequence>
<evidence type="ECO:0000313" key="2">
    <source>
        <dbReference type="EMBL" id="RZS64781.1"/>
    </source>
</evidence>
<protein>
    <recommendedName>
        <fullName evidence="4">DUF998 domain-containing protein</fullName>
    </recommendedName>
</protein>
<name>A0A4Q7MAM9_9MICO</name>
<keyword evidence="3" id="KW-1185">Reference proteome</keyword>
<reference evidence="2 3" key="1">
    <citation type="submission" date="2019-02" db="EMBL/GenBank/DDBJ databases">
        <title>Genomic Encyclopedia of Type Strains, Phase IV (KMG-IV): sequencing the most valuable type-strain genomes for metagenomic binning, comparative biology and taxonomic classification.</title>
        <authorList>
            <person name="Goeker M."/>
        </authorList>
    </citation>
    <scope>NUCLEOTIDE SEQUENCE [LARGE SCALE GENOMIC DNA]</scope>
    <source>
        <strain evidence="2 3">DSM 43045</strain>
    </source>
</reference>
<proteinExistence type="predicted"/>
<evidence type="ECO:0008006" key="4">
    <source>
        <dbReference type="Google" id="ProtNLM"/>
    </source>
</evidence>
<dbReference type="OrthoDB" id="4946950at2"/>
<evidence type="ECO:0000256" key="1">
    <source>
        <dbReference type="SAM" id="Phobius"/>
    </source>
</evidence>
<evidence type="ECO:0000313" key="3">
    <source>
        <dbReference type="Proteomes" id="UP000293289"/>
    </source>
</evidence>
<feature type="transmembrane region" description="Helical" evidence="1">
    <location>
        <begin position="52"/>
        <end position="72"/>
    </location>
</feature>